<evidence type="ECO:0000313" key="10">
    <source>
        <dbReference type="Proteomes" id="UP001140949"/>
    </source>
</evidence>
<comment type="subcellular location">
    <subcellularLocation>
        <location evidence="1">Membrane</location>
        <topology evidence="1">Multi-pass membrane protein</topology>
    </subcellularLocation>
</comment>
<sequence>MAEEVEEEKQQLQQPLLRKVYHDNCPGCKLDRKKDSNPGYPYKEFFYLWLVALCNGLPITSLFPFLYFMIRDLHVAKRVEDIGFYAGFVGASYMFGRALTSVLWGIVADRYGRKPVMVIGTISVIIFNTLFGLSTSYWMAIASRFLLGVFNGLLGPIKAYATEVCRPEHKSIGLSLVSTAWGIGMIIGPAIGGFFAQPAEKFPSIFSTESFFGRFPYFLPCFCISVFSAGVLFICIWLPETLHIHHEEKTNNGTVEAVEASNGSDMGEKNKETEGKVSASKGNLLTNWPLVSSIIIYCIFSLHDAAYTEVFSLWAESDRKFGGLSFSSQDVGVILAITGKF</sequence>
<feature type="transmembrane region" description="Helical" evidence="7">
    <location>
        <begin position="46"/>
        <end position="70"/>
    </location>
</feature>
<dbReference type="PANTHER" id="PTHR23504:SF15">
    <property type="entry name" value="MAJOR FACILITATOR SUPERFAMILY (MFS) PROFILE DOMAIN-CONTAINING PROTEIN"/>
    <property type="match status" value="1"/>
</dbReference>
<feature type="transmembrane region" description="Helical" evidence="7">
    <location>
        <begin position="173"/>
        <end position="197"/>
    </location>
</feature>
<keyword evidence="2" id="KW-0813">Transport</keyword>
<feature type="transmembrane region" description="Helical" evidence="7">
    <location>
        <begin position="141"/>
        <end position="161"/>
    </location>
</feature>
<dbReference type="CDD" id="cd17330">
    <property type="entry name" value="MFS_SLC46_TetA_like"/>
    <property type="match status" value="1"/>
</dbReference>
<comment type="caution">
    <text evidence="9">The sequence shown here is derived from an EMBL/GenBank/DDBJ whole genome shotgun (WGS) entry which is preliminary data.</text>
</comment>
<keyword evidence="5 7" id="KW-0472">Membrane</keyword>
<evidence type="ECO:0000256" key="1">
    <source>
        <dbReference type="ARBA" id="ARBA00004141"/>
    </source>
</evidence>
<evidence type="ECO:0000313" key="9">
    <source>
        <dbReference type="EMBL" id="KAJ6844586.1"/>
    </source>
</evidence>
<feature type="transmembrane region" description="Helical" evidence="7">
    <location>
        <begin position="116"/>
        <end position="135"/>
    </location>
</feature>
<dbReference type="EMBL" id="JANAVB010006599">
    <property type="protein sequence ID" value="KAJ6844586.1"/>
    <property type="molecule type" value="Genomic_DNA"/>
</dbReference>
<dbReference type="InterPro" id="IPR011701">
    <property type="entry name" value="MFS"/>
</dbReference>
<dbReference type="PANTHER" id="PTHR23504">
    <property type="entry name" value="MAJOR FACILITATOR SUPERFAMILY DOMAIN-CONTAINING PROTEIN 10"/>
    <property type="match status" value="1"/>
</dbReference>
<keyword evidence="4 7" id="KW-1133">Transmembrane helix</keyword>
<feature type="compositionally biased region" description="Basic and acidic residues" evidence="6">
    <location>
        <begin position="266"/>
        <end position="275"/>
    </location>
</feature>
<evidence type="ECO:0000259" key="8">
    <source>
        <dbReference type="PROSITE" id="PS50850"/>
    </source>
</evidence>
<dbReference type="SUPFAM" id="SSF103473">
    <property type="entry name" value="MFS general substrate transporter"/>
    <property type="match status" value="1"/>
</dbReference>
<evidence type="ECO:0000256" key="3">
    <source>
        <dbReference type="ARBA" id="ARBA00022692"/>
    </source>
</evidence>
<protein>
    <submittedName>
        <fullName evidence="9">Protein ZINC INDUCED FACILITATOR-LIKE 1-like isoform X2</fullName>
    </submittedName>
</protein>
<gene>
    <name evidence="9" type="ORF">M6B38_293330</name>
</gene>
<evidence type="ECO:0000256" key="2">
    <source>
        <dbReference type="ARBA" id="ARBA00022448"/>
    </source>
</evidence>
<reference evidence="9" key="2">
    <citation type="submission" date="2023-04" db="EMBL/GenBank/DDBJ databases">
        <authorList>
            <person name="Bruccoleri R.E."/>
            <person name="Oakeley E.J."/>
            <person name="Faust A.-M."/>
            <person name="Dessus-Babus S."/>
            <person name="Altorfer M."/>
            <person name="Burckhardt D."/>
            <person name="Oertli M."/>
            <person name="Naumann U."/>
            <person name="Petersen F."/>
            <person name="Wong J."/>
        </authorList>
    </citation>
    <scope>NUCLEOTIDE SEQUENCE</scope>
    <source>
        <strain evidence="9">GSM-AAB239-AS_SAM_17_03QT</strain>
        <tissue evidence="9">Leaf</tissue>
    </source>
</reference>
<name>A0AAX6HU53_IRIPA</name>
<dbReference type="InterPro" id="IPR036259">
    <property type="entry name" value="MFS_trans_sf"/>
</dbReference>
<dbReference type="AlphaFoldDB" id="A0AAX6HU53"/>
<feature type="domain" description="Major facilitator superfamily (MFS) profile" evidence="8">
    <location>
        <begin position="44"/>
        <end position="341"/>
    </location>
</feature>
<evidence type="ECO:0000256" key="4">
    <source>
        <dbReference type="ARBA" id="ARBA00022989"/>
    </source>
</evidence>
<dbReference type="InterPro" id="IPR020846">
    <property type="entry name" value="MFS_dom"/>
</dbReference>
<reference evidence="9" key="1">
    <citation type="journal article" date="2023" name="GigaByte">
        <title>Genome assembly of the bearded iris, Iris pallida Lam.</title>
        <authorList>
            <person name="Bruccoleri R.E."/>
            <person name="Oakeley E.J."/>
            <person name="Faust A.M.E."/>
            <person name="Altorfer M."/>
            <person name="Dessus-Babus S."/>
            <person name="Burckhardt D."/>
            <person name="Oertli M."/>
            <person name="Naumann U."/>
            <person name="Petersen F."/>
            <person name="Wong J."/>
        </authorList>
    </citation>
    <scope>NUCLEOTIDE SEQUENCE</scope>
    <source>
        <strain evidence="9">GSM-AAB239-AS_SAM_17_03QT</strain>
    </source>
</reference>
<feature type="transmembrane region" description="Helical" evidence="7">
    <location>
        <begin position="82"/>
        <end position="104"/>
    </location>
</feature>
<keyword evidence="3 7" id="KW-0812">Transmembrane</keyword>
<accession>A0AAX6HU53</accession>
<dbReference type="Gene3D" id="1.20.1250.20">
    <property type="entry name" value="MFS general substrate transporter like domains"/>
    <property type="match status" value="1"/>
</dbReference>
<evidence type="ECO:0000256" key="5">
    <source>
        <dbReference type="ARBA" id="ARBA00023136"/>
    </source>
</evidence>
<dbReference type="GO" id="GO:0022857">
    <property type="term" value="F:transmembrane transporter activity"/>
    <property type="evidence" value="ECO:0007669"/>
    <property type="project" value="InterPro"/>
</dbReference>
<keyword evidence="10" id="KW-1185">Reference proteome</keyword>
<evidence type="ECO:0000256" key="7">
    <source>
        <dbReference type="SAM" id="Phobius"/>
    </source>
</evidence>
<proteinExistence type="predicted"/>
<dbReference type="Proteomes" id="UP001140949">
    <property type="component" value="Unassembled WGS sequence"/>
</dbReference>
<dbReference type="GO" id="GO:0016020">
    <property type="term" value="C:membrane"/>
    <property type="evidence" value="ECO:0007669"/>
    <property type="project" value="UniProtKB-SubCell"/>
</dbReference>
<dbReference type="PROSITE" id="PS50850">
    <property type="entry name" value="MFS"/>
    <property type="match status" value="1"/>
</dbReference>
<dbReference type="Pfam" id="PF07690">
    <property type="entry name" value="MFS_1"/>
    <property type="match status" value="1"/>
</dbReference>
<feature type="transmembrane region" description="Helical" evidence="7">
    <location>
        <begin position="217"/>
        <end position="239"/>
    </location>
</feature>
<organism evidence="9 10">
    <name type="scientific">Iris pallida</name>
    <name type="common">Sweet iris</name>
    <dbReference type="NCBI Taxonomy" id="29817"/>
    <lineage>
        <taxon>Eukaryota</taxon>
        <taxon>Viridiplantae</taxon>
        <taxon>Streptophyta</taxon>
        <taxon>Embryophyta</taxon>
        <taxon>Tracheophyta</taxon>
        <taxon>Spermatophyta</taxon>
        <taxon>Magnoliopsida</taxon>
        <taxon>Liliopsida</taxon>
        <taxon>Asparagales</taxon>
        <taxon>Iridaceae</taxon>
        <taxon>Iridoideae</taxon>
        <taxon>Irideae</taxon>
        <taxon>Iris</taxon>
    </lineage>
</organism>
<feature type="region of interest" description="Disordered" evidence="6">
    <location>
        <begin position="254"/>
        <end position="275"/>
    </location>
</feature>
<evidence type="ECO:0000256" key="6">
    <source>
        <dbReference type="SAM" id="MobiDB-lite"/>
    </source>
</evidence>